<protein>
    <recommendedName>
        <fullName evidence="1">DNA helicase Pif1-like 2B domain-containing protein</fullName>
    </recommendedName>
</protein>
<organism evidence="2 3">
    <name type="scientific">Parasitella parasitica</name>
    <dbReference type="NCBI Taxonomy" id="35722"/>
    <lineage>
        <taxon>Eukaryota</taxon>
        <taxon>Fungi</taxon>
        <taxon>Fungi incertae sedis</taxon>
        <taxon>Mucoromycota</taxon>
        <taxon>Mucoromycotina</taxon>
        <taxon>Mucoromycetes</taxon>
        <taxon>Mucorales</taxon>
        <taxon>Mucorineae</taxon>
        <taxon>Mucoraceae</taxon>
        <taxon>Parasitella</taxon>
    </lineage>
</organism>
<dbReference type="PANTHER" id="PTHR23274">
    <property type="entry name" value="DNA HELICASE-RELATED"/>
    <property type="match status" value="1"/>
</dbReference>
<proteinExistence type="predicted"/>
<dbReference type="OrthoDB" id="3691720at2759"/>
<dbReference type="Pfam" id="PF21530">
    <property type="entry name" value="Pif1_2B_dom"/>
    <property type="match status" value="1"/>
</dbReference>
<dbReference type="PANTHER" id="PTHR23274:SF51">
    <property type="entry name" value="OS03G0423850 PROTEIN"/>
    <property type="match status" value="1"/>
</dbReference>
<dbReference type="AlphaFoldDB" id="A0A0B7MUW0"/>
<keyword evidence="3" id="KW-1185">Reference proteome</keyword>
<evidence type="ECO:0000259" key="1">
    <source>
        <dbReference type="Pfam" id="PF21530"/>
    </source>
</evidence>
<accession>A0A0B7MUW0</accession>
<dbReference type="Proteomes" id="UP000054107">
    <property type="component" value="Unassembled WGS sequence"/>
</dbReference>
<feature type="domain" description="DNA helicase Pif1-like 2B" evidence="1">
    <location>
        <begin position="23"/>
        <end position="69"/>
    </location>
</feature>
<dbReference type="InterPro" id="IPR049163">
    <property type="entry name" value="Pif1-like_2B_dom"/>
</dbReference>
<evidence type="ECO:0000313" key="3">
    <source>
        <dbReference type="Proteomes" id="UP000054107"/>
    </source>
</evidence>
<dbReference type="GO" id="GO:0005657">
    <property type="term" value="C:replication fork"/>
    <property type="evidence" value="ECO:0007669"/>
    <property type="project" value="TreeGrafter"/>
</dbReference>
<gene>
    <name evidence="2" type="primary">PARPA_00349.1 scaffold 630</name>
</gene>
<reference evidence="2" key="1">
    <citation type="submission" date="2014-09" db="EMBL/GenBank/DDBJ databases">
        <authorList>
            <person name="Ellenberger Sabrina"/>
        </authorList>
    </citation>
    <scope>NUCLEOTIDE SEQUENCE [LARGE SCALE GENOMIC DNA]</scope>
    <source>
        <strain evidence="2">CBS 412.66</strain>
    </source>
</reference>
<name>A0A0B7MUW0_9FUNG</name>
<dbReference type="STRING" id="35722.A0A0B7MUW0"/>
<sequence length="100" mass="10469">MSRPSASSFWIASKATKCRMSVEILNTIGGGFLSPHFLDLKIGSPIMAIRNMDPAAGVCNGTRLMVKSLRTNAIGAIGATEPEAGNITLIPKVKSIALAL</sequence>
<evidence type="ECO:0000313" key="2">
    <source>
        <dbReference type="EMBL" id="CEP07080.1"/>
    </source>
</evidence>
<dbReference type="EMBL" id="LN718971">
    <property type="protein sequence ID" value="CEP07080.1"/>
    <property type="molecule type" value="Genomic_DNA"/>
</dbReference>
<dbReference type="GO" id="GO:0006260">
    <property type="term" value="P:DNA replication"/>
    <property type="evidence" value="ECO:0007669"/>
    <property type="project" value="TreeGrafter"/>
</dbReference>